<feature type="non-terminal residue" evidence="1">
    <location>
        <position position="128"/>
    </location>
</feature>
<dbReference type="Proteomes" id="UP000789901">
    <property type="component" value="Unassembled WGS sequence"/>
</dbReference>
<comment type="caution">
    <text evidence="1">The sequence shown here is derived from an EMBL/GenBank/DDBJ whole genome shotgun (WGS) entry which is preliminary data.</text>
</comment>
<organism evidence="1 2">
    <name type="scientific">Gigaspora margarita</name>
    <dbReference type="NCBI Taxonomy" id="4874"/>
    <lineage>
        <taxon>Eukaryota</taxon>
        <taxon>Fungi</taxon>
        <taxon>Fungi incertae sedis</taxon>
        <taxon>Mucoromycota</taxon>
        <taxon>Glomeromycotina</taxon>
        <taxon>Glomeromycetes</taxon>
        <taxon>Diversisporales</taxon>
        <taxon>Gigasporaceae</taxon>
        <taxon>Gigaspora</taxon>
    </lineage>
</organism>
<name>A0ABN7W2M9_GIGMA</name>
<accession>A0ABN7W2M9</accession>
<protein>
    <submittedName>
        <fullName evidence="1">26333_t:CDS:1</fullName>
    </submittedName>
</protein>
<keyword evidence="2" id="KW-1185">Reference proteome</keyword>
<proteinExistence type="predicted"/>
<gene>
    <name evidence="1" type="ORF">GMARGA_LOCUS25675</name>
</gene>
<evidence type="ECO:0000313" key="1">
    <source>
        <dbReference type="EMBL" id="CAG8812987.1"/>
    </source>
</evidence>
<reference evidence="1 2" key="1">
    <citation type="submission" date="2021-06" db="EMBL/GenBank/DDBJ databases">
        <authorList>
            <person name="Kallberg Y."/>
            <person name="Tangrot J."/>
            <person name="Rosling A."/>
        </authorList>
    </citation>
    <scope>NUCLEOTIDE SEQUENCE [LARGE SCALE GENOMIC DNA]</scope>
    <source>
        <strain evidence="1 2">120-4 pot B 10/14</strain>
    </source>
</reference>
<evidence type="ECO:0000313" key="2">
    <source>
        <dbReference type="Proteomes" id="UP000789901"/>
    </source>
</evidence>
<dbReference type="EMBL" id="CAJVQB010028748">
    <property type="protein sequence ID" value="CAG8812987.1"/>
    <property type="molecule type" value="Genomic_DNA"/>
</dbReference>
<sequence>MGTGKEDLGCTTMHLDDTKTALLHFAKLIEMSAYSENDIIKKNLLQALIPCIENFNLDSSSTLFNKLPSLFVVNTIFKIKKIDFSKQKFIQKPKKYEEFGKSLALEVLKSCTNLAPYKPILESPDSLQ</sequence>